<dbReference type="PANTHER" id="PTHR15959">
    <property type="entry name" value="SYNTAXIN-18"/>
    <property type="match status" value="1"/>
</dbReference>
<dbReference type="InterPro" id="IPR010989">
    <property type="entry name" value="SNARE"/>
</dbReference>
<dbReference type="GO" id="GO:0006890">
    <property type="term" value="P:retrograde vesicle-mediated transport, Golgi to endoplasmic reticulum"/>
    <property type="evidence" value="ECO:0000318"/>
    <property type="project" value="GO_Central"/>
</dbReference>
<dbReference type="AlphaFoldDB" id="A0A0U9HIJ7"/>
<keyword evidence="8 10" id="KW-0472">Membrane</keyword>
<evidence type="ECO:0000256" key="9">
    <source>
        <dbReference type="SAM" id="MobiDB-lite"/>
    </source>
</evidence>
<proteinExistence type="inferred from homology"/>
<keyword evidence="5" id="KW-0653">Protein transport</keyword>
<name>A0A0U9HIJ7_KLENI</name>
<evidence type="ECO:0000256" key="3">
    <source>
        <dbReference type="ARBA" id="ARBA00022448"/>
    </source>
</evidence>
<evidence type="ECO:0000256" key="6">
    <source>
        <dbReference type="ARBA" id="ARBA00022989"/>
    </source>
</evidence>
<accession>A0A0U9HIJ7</accession>
<keyword evidence="4 10" id="KW-0812">Transmembrane</keyword>
<keyword evidence="13" id="KW-1185">Reference proteome</keyword>
<feature type="compositionally biased region" description="Basic and acidic residues" evidence="9">
    <location>
        <begin position="192"/>
        <end position="206"/>
    </location>
</feature>
<feature type="transmembrane region" description="Helical" evidence="10">
    <location>
        <begin position="289"/>
        <end position="308"/>
    </location>
</feature>
<dbReference type="Pfam" id="PF10496">
    <property type="entry name" value="Syntaxin-18_N"/>
    <property type="match status" value="1"/>
</dbReference>
<evidence type="ECO:0000313" key="13">
    <source>
        <dbReference type="Proteomes" id="UP000054558"/>
    </source>
</evidence>
<reference evidence="12 13" key="1">
    <citation type="journal article" date="2014" name="Nat. Commun.">
        <title>Klebsormidium flaccidum genome reveals primary factors for plant terrestrial adaptation.</title>
        <authorList>
            <person name="Hori K."/>
            <person name="Maruyama F."/>
            <person name="Fujisawa T."/>
            <person name="Togashi T."/>
            <person name="Yamamoto N."/>
            <person name="Seo M."/>
            <person name="Sato S."/>
            <person name="Yamada T."/>
            <person name="Mori H."/>
            <person name="Tajima N."/>
            <person name="Moriyama T."/>
            <person name="Ikeuchi M."/>
            <person name="Watanabe M."/>
            <person name="Wada H."/>
            <person name="Kobayashi K."/>
            <person name="Saito M."/>
            <person name="Masuda T."/>
            <person name="Sasaki-Sekimoto Y."/>
            <person name="Mashiguchi K."/>
            <person name="Awai K."/>
            <person name="Shimojima M."/>
            <person name="Masuda S."/>
            <person name="Iwai M."/>
            <person name="Nobusawa T."/>
            <person name="Narise T."/>
            <person name="Kondo S."/>
            <person name="Saito H."/>
            <person name="Sato R."/>
            <person name="Murakawa M."/>
            <person name="Ihara Y."/>
            <person name="Oshima-Yamada Y."/>
            <person name="Ohtaka K."/>
            <person name="Satoh M."/>
            <person name="Sonobe K."/>
            <person name="Ishii M."/>
            <person name="Ohtani R."/>
            <person name="Kanamori-Sato M."/>
            <person name="Honoki R."/>
            <person name="Miyazaki D."/>
            <person name="Mochizuki H."/>
            <person name="Umetsu J."/>
            <person name="Higashi K."/>
            <person name="Shibata D."/>
            <person name="Kamiya Y."/>
            <person name="Sato N."/>
            <person name="Nakamura Y."/>
            <person name="Tabata S."/>
            <person name="Ida S."/>
            <person name="Kurokawa K."/>
            <person name="Ohta H."/>
        </authorList>
    </citation>
    <scope>NUCLEOTIDE SEQUENCE [LARGE SCALE GENOMIC DNA]</scope>
    <source>
        <strain evidence="12 13">NIES-2285</strain>
    </source>
</reference>
<dbReference type="GO" id="GO:0015031">
    <property type="term" value="P:protein transport"/>
    <property type="evidence" value="ECO:0007669"/>
    <property type="project" value="UniProtKB-KW"/>
</dbReference>
<evidence type="ECO:0000256" key="4">
    <source>
        <dbReference type="ARBA" id="ARBA00022692"/>
    </source>
</evidence>
<organism evidence="12 13">
    <name type="scientific">Klebsormidium nitens</name>
    <name type="common">Green alga</name>
    <name type="synonym">Ulothrix nitens</name>
    <dbReference type="NCBI Taxonomy" id="105231"/>
    <lineage>
        <taxon>Eukaryota</taxon>
        <taxon>Viridiplantae</taxon>
        <taxon>Streptophyta</taxon>
        <taxon>Klebsormidiophyceae</taxon>
        <taxon>Klebsormidiales</taxon>
        <taxon>Klebsormidiaceae</taxon>
        <taxon>Klebsormidium</taxon>
    </lineage>
</organism>
<dbReference type="Gene3D" id="1.20.5.110">
    <property type="match status" value="1"/>
</dbReference>
<dbReference type="GO" id="GO:0005783">
    <property type="term" value="C:endoplasmic reticulum"/>
    <property type="evidence" value="ECO:0000318"/>
    <property type="project" value="GO_Central"/>
</dbReference>
<evidence type="ECO:0000256" key="5">
    <source>
        <dbReference type="ARBA" id="ARBA00022927"/>
    </source>
</evidence>
<dbReference type="GO" id="GO:0031201">
    <property type="term" value="C:SNARE complex"/>
    <property type="evidence" value="ECO:0000318"/>
    <property type="project" value="GO_Central"/>
</dbReference>
<dbReference type="STRING" id="105231.A0A0U9HIJ7"/>
<evidence type="ECO:0000256" key="2">
    <source>
        <dbReference type="ARBA" id="ARBA00009063"/>
    </source>
</evidence>
<dbReference type="SUPFAM" id="SSF47661">
    <property type="entry name" value="t-snare proteins"/>
    <property type="match status" value="1"/>
</dbReference>
<dbReference type="OMA" id="FVFQCRE"/>
<evidence type="ECO:0000256" key="8">
    <source>
        <dbReference type="ARBA" id="ARBA00023136"/>
    </source>
</evidence>
<evidence type="ECO:0000256" key="7">
    <source>
        <dbReference type="ARBA" id="ARBA00023054"/>
    </source>
</evidence>
<comment type="subcellular location">
    <subcellularLocation>
        <location evidence="1">Membrane</location>
        <topology evidence="1">Single-pass type IV membrane protein</topology>
    </subcellularLocation>
</comment>
<keyword evidence="6 10" id="KW-1133">Transmembrane helix</keyword>
<sequence>MKDRTEHFRDIVRRLVAEEVINEEKKRRIYSSLILKRAQVHTPFITTANEIRANIRAMRAFILQHRQDYLRKGRMTERERDDLEQEVGLFVKTCRQRIDVLKNAVSGEAPTQQTLAWIGGEGRAGNTNLVAHWHGVVLILSERLHCVTSMFDRMRAAHFEEILQESKPAKREGIPTRARKSLPRPAPSGPGRGHEANGEAAERMEEQVQEYDETRALQLELAGLAEGAAAVEGKVLEMTALSHLFSTRVLQQAQQIEQLYNQAVEATTYIKKGNTELRKTVDRNSDGRIFVILFFVIMILAVLFLDWYSP</sequence>
<dbReference type="EMBL" id="DF237010">
    <property type="protein sequence ID" value="GAQ80760.1"/>
    <property type="molecule type" value="Genomic_DNA"/>
</dbReference>
<keyword evidence="3" id="KW-0813">Transport</keyword>
<evidence type="ECO:0000313" key="12">
    <source>
        <dbReference type="EMBL" id="GAQ80760.1"/>
    </source>
</evidence>
<gene>
    <name evidence="12" type="ORF">KFL_000610380</name>
</gene>
<feature type="domain" description="SNARE-complex protein Syntaxin-18 N-terminal" evidence="11">
    <location>
        <begin position="3"/>
        <end position="82"/>
    </location>
</feature>
<protein>
    <recommendedName>
        <fullName evidence="11">SNARE-complex protein Syntaxin-18 N-terminal domain-containing protein</fullName>
    </recommendedName>
</protein>
<evidence type="ECO:0000259" key="11">
    <source>
        <dbReference type="Pfam" id="PF10496"/>
    </source>
</evidence>
<dbReference type="Proteomes" id="UP000054558">
    <property type="component" value="Unassembled WGS sequence"/>
</dbReference>
<dbReference type="PANTHER" id="PTHR15959:SF0">
    <property type="entry name" value="SYNTAXIN-18"/>
    <property type="match status" value="1"/>
</dbReference>
<evidence type="ECO:0000256" key="10">
    <source>
        <dbReference type="SAM" id="Phobius"/>
    </source>
</evidence>
<feature type="region of interest" description="Disordered" evidence="9">
    <location>
        <begin position="166"/>
        <end position="209"/>
    </location>
</feature>
<keyword evidence="7" id="KW-0175">Coiled coil</keyword>
<comment type="similarity">
    <text evidence="2">Belongs to the syntaxin family.</text>
</comment>
<dbReference type="InterPro" id="IPR019529">
    <property type="entry name" value="Syntaxin-18_N"/>
</dbReference>
<dbReference type="OrthoDB" id="342981at2759"/>
<evidence type="ECO:0000256" key="1">
    <source>
        <dbReference type="ARBA" id="ARBA00004211"/>
    </source>
</evidence>